<keyword evidence="4" id="KW-0646">Protease inhibitor</keyword>
<protein>
    <submittedName>
        <fullName evidence="9">Protease inhibitor SIL-V5</fullName>
    </submittedName>
</protein>
<evidence type="ECO:0000256" key="4">
    <source>
        <dbReference type="ARBA" id="ARBA00022690"/>
    </source>
</evidence>
<dbReference type="SUPFAM" id="SSF55399">
    <property type="entry name" value="Subtilisin inhibitor"/>
    <property type="match status" value="1"/>
</dbReference>
<dbReference type="GO" id="GO:0005576">
    <property type="term" value="C:extracellular region"/>
    <property type="evidence" value="ECO:0007669"/>
    <property type="project" value="UniProtKB-SubCell"/>
</dbReference>
<dbReference type="OrthoDB" id="4567948at2"/>
<dbReference type="AlphaFoldDB" id="A0A5P2CAG5"/>
<dbReference type="Pfam" id="PF00720">
    <property type="entry name" value="SSI"/>
    <property type="match status" value="1"/>
</dbReference>
<evidence type="ECO:0000313" key="9">
    <source>
        <dbReference type="EMBL" id="QES38351.1"/>
    </source>
</evidence>
<evidence type="ECO:0000256" key="5">
    <source>
        <dbReference type="ARBA" id="ARBA00022900"/>
    </source>
</evidence>
<evidence type="ECO:0000313" key="10">
    <source>
        <dbReference type="Proteomes" id="UP000322927"/>
    </source>
</evidence>
<dbReference type="EMBL" id="CP029192">
    <property type="protein sequence ID" value="QES38351.1"/>
    <property type="molecule type" value="Genomic_DNA"/>
</dbReference>
<feature type="domain" description="Subtilisin inhibitor" evidence="8">
    <location>
        <begin position="53"/>
        <end position="135"/>
    </location>
</feature>
<dbReference type="PROSITE" id="PS00999">
    <property type="entry name" value="SSI"/>
    <property type="match status" value="1"/>
</dbReference>
<dbReference type="InterPro" id="IPR036819">
    <property type="entry name" value="Subtilisin_inhibitor-like_sf"/>
</dbReference>
<evidence type="ECO:0000256" key="1">
    <source>
        <dbReference type="ARBA" id="ARBA00004613"/>
    </source>
</evidence>
<dbReference type="InterPro" id="IPR023549">
    <property type="entry name" value="Subtilisin_inhibitor"/>
</dbReference>
<feature type="signal peptide" evidence="7">
    <location>
        <begin position="1"/>
        <end position="23"/>
    </location>
</feature>
<evidence type="ECO:0000256" key="2">
    <source>
        <dbReference type="ARBA" id="ARBA00010472"/>
    </source>
</evidence>
<dbReference type="RefSeq" id="WP_150220544.1">
    <property type="nucleotide sequence ID" value="NZ_CP029192.1"/>
</dbReference>
<dbReference type="Proteomes" id="UP000322927">
    <property type="component" value="Chromosome"/>
</dbReference>
<dbReference type="Gene3D" id="3.30.350.10">
    <property type="entry name" value="Subtilisin inhibitor-like"/>
    <property type="match status" value="1"/>
</dbReference>
<evidence type="ECO:0000259" key="8">
    <source>
        <dbReference type="Pfam" id="PF00720"/>
    </source>
</evidence>
<name>A0A5P2CAG5_STRVZ</name>
<dbReference type="GO" id="GO:0004867">
    <property type="term" value="F:serine-type endopeptidase inhibitor activity"/>
    <property type="evidence" value="ECO:0007669"/>
    <property type="project" value="UniProtKB-KW"/>
</dbReference>
<sequence>MRSLPLAAAVGLLALGGLTPAHAVAPAHTSAPAHAADAAAPAHAATPAPKRGLFLTVSGAENTWVRGVLLHCVPEPAGAHPRAAEACEALALARGDFDELPDDPRACTKEFDPVTATATGSYDGKAISWHKTYPNACALAADTGVVFRF</sequence>
<accession>A0A5P2CAG5</accession>
<evidence type="ECO:0000256" key="7">
    <source>
        <dbReference type="SAM" id="SignalP"/>
    </source>
</evidence>
<keyword evidence="3" id="KW-0964">Secreted</keyword>
<comment type="similarity">
    <text evidence="2">Belongs to the protease inhibitor I16 (SSI) family.</text>
</comment>
<reference evidence="9 10" key="1">
    <citation type="submission" date="2018-05" db="EMBL/GenBank/DDBJ databases">
        <title>Streptomyces venezuelae.</title>
        <authorList>
            <person name="Kim W."/>
            <person name="Lee N."/>
            <person name="Cho B.-K."/>
        </authorList>
    </citation>
    <scope>NUCLEOTIDE SEQUENCE [LARGE SCALE GENOMIC DNA]</scope>
    <source>
        <strain evidence="9 10">ATCC 14584</strain>
    </source>
</reference>
<organism evidence="9 10">
    <name type="scientific">Streptomyces venezuelae</name>
    <dbReference type="NCBI Taxonomy" id="54571"/>
    <lineage>
        <taxon>Bacteria</taxon>
        <taxon>Bacillati</taxon>
        <taxon>Actinomycetota</taxon>
        <taxon>Actinomycetes</taxon>
        <taxon>Kitasatosporales</taxon>
        <taxon>Streptomycetaceae</taxon>
        <taxon>Streptomyces</taxon>
    </lineage>
</organism>
<evidence type="ECO:0000256" key="3">
    <source>
        <dbReference type="ARBA" id="ARBA00022525"/>
    </source>
</evidence>
<keyword evidence="7" id="KW-0732">Signal</keyword>
<dbReference type="InterPro" id="IPR020054">
    <property type="entry name" value="Prot_inh_SSI_I16_CS"/>
</dbReference>
<gene>
    <name evidence="9" type="ORF">DEJ48_37435</name>
</gene>
<comment type="subcellular location">
    <subcellularLocation>
        <location evidence="1">Secreted</location>
    </subcellularLocation>
</comment>
<feature type="chain" id="PRO_5024990331" evidence="7">
    <location>
        <begin position="24"/>
        <end position="149"/>
    </location>
</feature>
<keyword evidence="5" id="KW-0722">Serine protease inhibitor</keyword>
<keyword evidence="6" id="KW-1015">Disulfide bond</keyword>
<evidence type="ECO:0000256" key="6">
    <source>
        <dbReference type="ARBA" id="ARBA00023157"/>
    </source>
</evidence>
<proteinExistence type="inferred from homology"/>